<comment type="similarity">
    <text evidence="1">Belongs to the helicase family.</text>
</comment>
<evidence type="ECO:0000313" key="7">
    <source>
        <dbReference type="Proteomes" id="UP001151760"/>
    </source>
</evidence>
<comment type="cofactor">
    <cofactor evidence="1">
        <name>Mg(2+)</name>
        <dbReference type="ChEBI" id="CHEBI:18420"/>
    </cofactor>
</comment>
<keyword evidence="1" id="KW-0378">Hydrolase</keyword>
<dbReference type="PANTHER" id="PTHR10492">
    <property type="match status" value="1"/>
</dbReference>
<keyword evidence="7" id="KW-1185">Reference proteome</keyword>
<evidence type="ECO:0000259" key="4">
    <source>
        <dbReference type="Pfam" id="PF14214"/>
    </source>
</evidence>
<sequence length="1138" mass="129397">MWWHVATVRCLLCLTTLGLARFEETVGLVEPPARRVNPLMLKQTCLRSMGVIGTAKYKTEDAGDKEVCVAPVWITTEVVPKKVISQVQDLQFCTRHAAEGNDLRETFSKDNTWRQKETYTPNSAKANLVERLGPSSRAVDMRQKHLYGQTCNCYDIKVKEMFFEDDIREGSSWGLCLDYGNSDVRYASFEPSNTVICSENYVGRGPMVLDFEKCVVRSVGGDTELVGVEACVTSSANFSQQRKIHGVCKRQEQKHARSLTVGNGGGEFGDVMLDTVNHGGVTDSYIDICDCHWVCEYRRAAFWYGERVKRGGRLFQQYVVGVFCCIEQNRLDFCRLRQNDIRREYLLGVYDAICRGDREGSEIGGRLILPRTFTDGPHYMYSHYLDALAICRALGNPQYFITFTCNANWPEIKRHMQPFPELTPADRADIVVHVFEQKVQDFCNFLKDVQLFGYVTGHAKDKIQNASEIDRRISVGKDRQSLTSIVNDDSKTKTTLTEWLEYNKFNKDGLHLTYIDFTKEFVWYPNSRSWRRRQRRTAVSIGRLANVHPASGELLFLWMLLCHQKGCKTFQYIRTVNKRLYPTFRSACATLGLLGDNKEWHTALEESAFSATSQQLRTLFAQILIFYLYMNDPELEGGVLYELEVILNTFSKTVTDFGLPPLSKKFRDAVRNKELMEEKSYNRIELSKEIALLVPKLNTEQRNIYETTLINTLRSQGKIVLPVASSGIASLLLPAGRTAHSRFKLPLDLTEESLCNIKKNTHVASLLAETNLIIWDESPMNDKKYFETLDRTLKDILDVPHKLFGGKTIVLGGDFRQTLPVKKGASKLEIPGLTEHQKRRAAEFASWLLEIGDGKIGTVEDSSEGDCSWVTIPEQYYLPDDATGLQDLIGFIYDEKTLQQPTAGDLQQKAIVCPKNSTADEINTMVLRMLHGESKVYSSSDEAIPVGSDRGEVELLYPPEYLNTLQFSGFRPHEQELKVGAPIMLLRNMNLQGGMYSMPMCKLTHTDRQWGELGGVSEWGEGRVKSTHSHRDFIRSGRVIVDMETRNSIDIDVGSVLELERPQIREIFFDGRSDDLYEGLVGLIGGWIDWWGEERKKDQILLDEETALKLQAVFDEEEILAKEKAKKVQEANIALIKT</sequence>
<keyword evidence="1" id="KW-0227">DNA damage</keyword>
<evidence type="ECO:0000256" key="2">
    <source>
        <dbReference type="SAM" id="SignalP"/>
    </source>
</evidence>
<dbReference type="SUPFAM" id="SSF52540">
    <property type="entry name" value="P-loop containing nucleoside triphosphate hydrolases"/>
    <property type="match status" value="2"/>
</dbReference>
<comment type="catalytic activity">
    <reaction evidence="1">
        <text>ATP + H2O = ADP + phosphate + H(+)</text>
        <dbReference type="Rhea" id="RHEA:13065"/>
        <dbReference type="ChEBI" id="CHEBI:15377"/>
        <dbReference type="ChEBI" id="CHEBI:15378"/>
        <dbReference type="ChEBI" id="CHEBI:30616"/>
        <dbReference type="ChEBI" id="CHEBI:43474"/>
        <dbReference type="ChEBI" id="CHEBI:456216"/>
        <dbReference type="EC" id="5.6.2.3"/>
    </reaction>
</comment>
<dbReference type="GO" id="GO:0004386">
    <property type="term" value="F:helicase activity"/>
    <property type="evidence" value="ECO:0007669"/>
    <property type="project" value="UniProtKB-KW"/>
</dbReference>
<dbReference type="EMBL" id="BQNB010017838">
    <property type="protein sequence ID" value="GJT67770.1"/>
    <property type="molecule type" value="Genomic_DNA"/>
</dbReference>
<dbReference type="InterPro" id="IPR027417">
    <property type="entry name" value="P-loop_NTPase"/>
</dbReference>
<keyword evidence="1" id="KW-0547">Nucleotide-binding</keyword>
<reference evidence="6" key="2">
    <citation type="submission" date="2022-01" db="EMBL/GenBank/DDBJ databases">
        <authorList>
            <person name="Yamashiro T."/>
            <person name="Shiraishi A."/>
            <person name="Satake H."/>
            <person name="Nakayama K."/>
        </authorList>
    </citation>
    <scope>NUCLEOTIDE SEQUENCE</scope>
</reference>
<feature type="signal peptide" evidence="2">
    <location>
        <begin position="1"/>
        <end position="20"/>
    </location>
</feature>
<comment type="caution">
    <text evidence="6">The sequence shown here is derived from an EMBL/GenBank/DDBJ whole genome shotgun (WGS) entry which is preliminary data.</text>
</comment>
<keyword evidence="2" id="KW-0732">Signal</keyword>
<accession>A0ABQ5FY29</accession>
<dbReference type="Pfam" id="PF14214">
    <property type="entry name" value="Helitron_like_N"/>
    <property type="match status" value="1"/>
</dbReference>
<evidence type="ECO:0000259" key="3">
    <source>
        <dbReference type="Pfam" id="PF05970"/>
    </source>
</evidence>
<dbReference type="Gene3D" id="3.40.50.300">
    <property type="entry name" value="P-loop containing nucleotide triphosphate hydrolases"/>
    <property type="match status" value="1"/>
</dbReference>
<keyword evidence="1 6" id="KW-0347">Helicase</keyword>
<organism evidence="6 7">
    <name type="scientific">Tanacetum coccineum</name>
    <dbReference type="NCBI Taxonomy" id="301880"/>
    <lineage>
        <taxon>Eukaryota</taxon>
        <taxon>Viridiplantae</taxon>
        <taxon>Streptophyta</taxon>
        <taxon>Embryophyta</taxon>
        <taxon>Tracheophyta</taxon>
        <taxon>Spermatophyta</taxon>
        <taxon>Magnoliopsida</taxon>
        <taxon>eudicotyledons</taxon>
        <taxon>Gunneridae</taxon>
        <taxon>Pentapetalae</taxon>
        <taxon>asterids</taxon>
        <taxon>campanulids</taxon>
        <taxon>Asterales</taxon>
        <taxon>Asteraceae</taxon>
        <taxon>Asteroideae</taxon>
        <taxon>Anthemideae</taxon>
        <taxon>Anthemidinae</taxon>
        <taxon>Tanacetum</taxon>
    </lineage>
</organism>
<feature type="domain" description="Helitron helicase-like" evidence="4">
    <location>
        <begin position="310"/>
        <end position="458"/>
    </location>
</feature>
<evidence type="ECO:0000256" key="1">
    <source>
        <dbReference type="RuleBase" id="RU363044"/>
    </source>
</evidence>
<gene>
    <name evidence="6" type="ORF">Tco_1019250</name>
</gene>
<dbReference type="InterPro" id="IPR010285">
    <property type="entry name" value="DNA_helicase_pif1-like_DEAD"/>
</dbReference>
<evidence type="ECO:0000259" key="5">
    <source>
        <dbReference type="Pfam" id="PF21530"/>
    </source>
</evidence>
<protein>
    <recommendedName>
        <fullName evidence="1">ATP-dependent DNA helicase</fullName>
        <ecNumber evidence="1">5.6.2.3</ecNumber>
    </recommendedName>
</protein>
<evidence type="ECO:0000313" key="6">
    <source>
        <dbReference type="EMBL" id="GJT67770.1"/>
    </source>
</evidence>
<keyword evidence="1" id="KW-0234">DNA repair</keyword>
<feature type="domain" description="DNA helicase Pif1-like 2B" evidence="5">
    <location>
        <begin position="960"/>
        <end position="994"/>
    </location>
</feature>
<name>A0ABQ5FY29_9ASTR</name>
<dbReference type="Pfam" id="PF05970">
    <property type="entry name" value="PIF1"/>
    <property type="match status" value="1"/>
</dbReference>
<dbReference type="PANTHER" id="PTHR10492:SF96">
    <property type="entry name" value="ATP-DEPENDENT DNA HELICASE"/>
    <property type="match status" value="1"/>
</dbReference>
<dbReference type="EC" id="5.6.2.3" evidence="1"/>
<dbReference type="Proteomes" id="UP001151760">
    <property type="component" value="Unassembled WGS sequence"/>
</dbReference>
<proteinExistence type="inferred from homology"/>
<feature type="domain" description="DNA helicase Pif1-like DEAD-box helicase" evidence="3">
    <location>
        <begin position="707"/>
        <end position="830"/>
    </location>
</feature>
<reference evidence="6" key="1">
    <citation type="journal article" date="2022" name="Int. J. Mol. Sci.">
        <title>Draft Genome of Tanacetum Coccineum: Genomic Comparison of Closely Related Tanacetum-Family Plants.</title>
        <authorList>
            <person name="Yamashiro T."/>
            <person name="Shiraishi A."/>
            <person name="Nakayama K."/>
            <person name="Satake H."/>
        </authorList>
    </citation>
    <scope>NUCLEOTIDE SEQUENCE</scope>
</reference>
<dbReference type="Pfam" id="PF21530">
    <property type="entry name" value="Pif1_2B_dom"/>
    <property type="match status" value="1"/>
</dbReference>
<keyword evidence="1" id="KW-0233">DNA recombination</keyword>
<dbReference type="InterPro" id="IPR025476">
    <property type="entry name" value="Helitron_helicase-like"/>
</dbReference>
<feature type="chain" id="PRO_5045874266" description="ATP-dependent DNA helicase" evidence="2">
    <location>
        <begin position="21"/>
        <end position="1138"/>
    </location>
</feature>
<keyword evidence="1" id="KW-0067">ATP-binding</keyword>
<dbReference type="InterPro" id="IPR049163">
    <property type="entry name" value="Pif1-like_2B_dom"/>
</dbReference>